<comment type="subcellular location">
    <subcellularLocation>
        <location evidence="1">Nucleus</location>
    </subcellularLocation>
</comment>
<dbReference type="AlphaFoldDB" id="A0A0D2GSZ2"/>
<evidence type="ECO:0000256" key="3">
    <source>
        <dbReference type="ARBA" id="ARBA00023242"/>
    </source>
</evidence>
<evidence type="ECO:0000256" key="4">
    <source>
        <dbReference type="SAM" id="MobiDB-lite"/>
    </source>
</evidence>
<feature type="compositionally biased region" description="Basic and acidic residues" evidence="4">
    <location>
        <begin position="207"/>
        <end position="218"/>
    </location>
</feature>
<dbReference type="GO" id="GO:0000398">
    <property type="term" value="P:mRNA splicing, via spliceosome"/>
    <property type="evidence" value="ECO:0007669"/>
    <property type="project" value="TreeGrafter"/>
</dbReference>
<dbReference type="GO" id="GO:0005681">
    <property type="term" value="C:spliceosomal complex"/>
    <property type="evidence" value="ECO:0007669"/>
    <property type="project" value="TreeGrafter"/>
</dbReference>
<feature type="region of interest" description="Disordered" evidence="4">
    <location>
        <begin position="76"/>
        <end position="101"/>
    </location>
</feature>
<feature type="region of interest" description="Disordered" evidence="4">
    <location>
        <begin position="207"/>
        <end position="245"/>
    </location>
</feature>
<accession>A0A0D2GSZ2</accession>
<keyword evidence="6" id="KW-1185">Reference proteome</keyword>
<organism evidence="5 6">
    <name type="scientific">Fonsecaea multimorphosa CBS 102226</name>
    <dbReference type="NCBI Taxonomy" id="1442371"/>
    <lineage>
        <taxon>Eukaryota</taxon>
        <taxon>Fungi</taxon>
        <taxon>Dikarya</taxon>
        <taxon>Ascomycota</taxon>
        <taxon>Pezizomycotina</taxon>
        <taxon>Eurotiomycetes</taxon>
        <taxon>Chaetothyriomycetidae</taxon>
        <taxon>Chaetothyriales</taxon>
        <taxon>Herpotrichiellaceae</taxon>
        <taxon>Fonsecaea</taxon>
    </lineage>
</organism>
<evidence type="ECO:0000256" key="1">
    <source>
        <dbReference type="ARBA" id="ARBA00004123"/>
    </source>
</evidence>
<comment type="similarity">
    <text evidence="2">Belongs to the TLS1 family.</text>
</comment>
<reference evidence="5 6" key="1">
    <citation type="submission" date="2015-01" db="EMBL/GenBank/DDBJ databases">
        <title>The Genome Sequence of Fonsecaea multimorphosa CBS 102226.</title>
        <authorList>
            <consortium name="The Broad Institute Genomics Platform"/>
            <person name="Cuomo C."/>
            <person name="de Hoog S."/>
            <person name="Gorbushina A."/>
            <person name="Stielow B."/>
            <person name="Teixiera M."/>
            <person name="Abouelleil A."/>
            <person name="Chapman S.B."/>
            <person name="Priest M."/>
            <person name="Young S.K."/>
            <person name="Wortman J."/>
            <person name="Nusbaum C."/>
            <person name="Birren B."/>
        </authorList>
    </citation>
    <scope>NUCLEOTIDE SEQUENCE [LARGE SCALE GENOMIC DNA]</scope>
    <source>
        <strain evidence="5 6">CBS 102226</strain>
    </source>
</reference>
<dbReference type="PANTHER" id="PTHR13486:SF2">
    <property type="entry name" value="SPLICING FACTOR C9ORF78"/>
    <property type="match status" value="1"/>
</dbReference>
<dbReference type="VEuPathDB" id="FungiDB:Z520_11624"/>
<dbReference type="PANTHER" id="PTHR13486">
    <property type="entry name" value="TELOMERE LENGTH AND SILENCING PROTEIN 1 TLS1 FAMILY MEMBER"/>
    <property type="match status" value="1"/>
</dbReference>
<dbReference type="InterPro" id="IPR010756">
    <property type="entry name" value="Tls1-like"/>
</dbReference>
<dbReference type="EMBL" id="KN848102">
    <property type="protein sequence ID" value="KIX92595.1"/>
    <property type="molecule type" value="Genomic_DNA"/>
</dbReference>
<dbReference type="OrthoDB" id="5627at2759"/>
<proteinExistence type="inferred from homology"/>
<evidence type="ECO:0000313" key="6">
    <source>
        <dbReference type="Proteomes" id="UP000053411"/>
    </source>
</evidence>
<feature type="region of interest" description="Disordered" evidence="4">
    <location>
        <begin position="138"/>
        <end position="179"/>
    </location>
</feature>
<keyword evidence="3" id="KW-0539">Nucleus</keyword>
<gene>
    <name evidence="5" type="ORF">Z520_11624</name>
</gene>
<evidence type="ECO:0000313" key="5">
    <source>
        <dbReference type="EMBL" id="KIX92595.1"/>
    </source>
</evidence>
<feature type="compositionally biased region" description="Polar residues" evidence="4">
    <location>
        <begin position="159"/>
        <end position="179"/>
    </location>
</feature>
<dbReference type="GeneID" id="27717370"/>
<dbReference type="Proteomes" id="UP000053411">
    <property type="component" value="Unassembled WGS sequence"/>
</dbReference>
<feature type="region of interest" description="Disordered" evidence="4">
    <location>
        <begin position="1"/>
        <end position="56"/>
    </location>
</feature>
<sequence length="363" mass="40179">MEEVPIFRATKRRKFARPHQESSAESPDAAALKTDDVVSSGGHETRDDDEDEGGISSLIRARKHVRKAVSGVQFSNTKVTQRADKATEMEVIKPDQDADKPIDITNRFVGSTGQVVNVDQHMVAFIDSEMARRRAHLVTPANFPQRNSEEDTYRDAPSSDESGSPIQKTSGTNPTSTRQLAEVDLGNSVHDTNLARTMAALERVKAGRAPVEEVDKPPKPRKPRLGRDGKPFRPRPRKRRNSEDIARDALVEQFLHENKIDLYDTNTPGLTSAPGAAAGEAAEDEGDTDDRFAEQFRQQFMDAMAERRNRHKQPNQPKGNLPKGGAAVTESRGPKLGGSRSARAKMMQWQQQQKQEGQAGTKK</sequence>
<protein>
    <submittedName>
        <fullName evidence="5">Uncharacterized protein</fullName>
    </submittedName>
</protein>
<evidence type="ECO:0000256" key="2">
    <source>
        <dbReference type="ARBA" id="ARBA00007643"/>
    </source>
</evidence>
<dbReference type="RefSeq" id="XP_016626718.1">
    <property type="nucleotide sequence ID" value="XM_016782112.1"/>
</dbReference>
<feature type="compositionally biased region" description="Basic and acidic residues" evidence="4">
    <location>
        <begin position="81"/>
        <end position="101"/>
    </location>
</feature>
<feature type="region of interest" description="Disordered" evidence="4">
    <location>
        <begin position="264"/>
        <end position="363"/>
    </location>
</feature>
<name>A0A0D2GSZ2_9EURO</name>
<dbReference type="Pfam" id="PF07052">
    <property type="entry name" value="Hep_59"/>
    <property type="match status" value="1"/>
</dbReference>
<feature type="compositionally biased region" description="Low complexity" evidence="4">
    <location>
        <begin position="344"/>
        <end position="363"/>
    </location>
</feature>